<feature type="transmembrane region" description="Helical" evidence="2">
    <location>
        <begin position="167"/>
        <end position="189"/>
    </location>
</feature>
<dbReference type="EMBL" id="JAXAVX010000003">
    <property type="protein sequence ID" value="MDX8151577.1"/>
    <property type="molecule type" value="Genomic_DNA"/>
</dbReference>
<protein>
    <recommendedName>
        <fullName evidence="5">Flippase-like domain-containing protein</fullName>
    </recommendedName>
</protein>
<keyword evidence="2" id="KW-0472">Membrane</keyword>
<sequence>MEAVPSGASTAAPTSVETHAPTARAGRPRSLDPRRAGRRLGARIAARGRTLTTWLLPPLAVAALVLLLLARRHEVEAALAAVPPLAFPALVVTHLATLVLRSEAWRLALASVTGRRPTRDAVHGANGAAFLAGALVAPLALPVRALALRRLDPHGAPRPLQVVATDAPIAVVEAVLTTILLAACVLAGSEGSLPAAAAAVAGAAGLVLLLRWAARRFAHRPAARGLAILEDRRRRTPFVVLLGAIQLLGAGRALAALALCGVPVVLTDAGPLHAALGAAGLLPIGVAASPAGVAAAAGDAGGAVLAGGLVVAASSVAAVAVYAAVLALGLGARRVARRPVGT</sequence>
<keyword evidence="4" id="KW-1185">Reference proteome</keyword>
<feature type="compositionally biased region" description="Polar residues" evidence="1">
    <location>
        <begin position="7"/>
        <end position="17"/>
    </location>
</feature>
<dbReference type="RefSeq" id="WP_319953731.1">
    <property type="nucleotide sequence ID" value="NZ_JAXAVX010000003.1"/>
</dbReference>
<evidence type="ECO:0000313" key="3">
    <source>
        <dbReference type="EMBL" id="MDX8151577.1"/>
    </source>
</evidence>
<feature type="transmembrane region" description="Helical" evidence="2">
    <location>
        <begin position="304"/>
        <end position="330"/>
    </location>
</feature>
<evidence type="ECO:0000256" key="1">
    <source>
        <dbReference type="SAM" id="MobiDB-lite"/>
    </source>
</evidence>
<evidence type="ECO:0000313" key="4">
    <source>
        <dbReference type="Proteomes" id="UP001277761"/>
    </source>
</evidence>
<keyword evidence="2" id="KW-0812">Transmembrane</keyword>
<gene>
    <name evidence="3" type="ORF">SK069_08245</name>
</gene>
<evidence type="ECO:0008006" key="5">
    <source>
        <dbReference type="Google" id="ProtNLM"/>
    </source>
</evidence>
<dbReference type="Proteomes" id="UP001277761">
    <property type="component" value="Unassembled WGS sequence"/>
</dbReference>
<feature type="transmembrane region" description="Helical" evidence="2">
    <location>
        <begin position="272"/>
        <end position="297"/>
    </location>
</feature>
<name>A0ABU4VJS3_9ACTN</name>
<proteinExistence type="predicted"/>
<comment type="caution">
    <text evidence="3">The sequence shown here is derived from an EMBL/GenBank/DDBJ whole genome shotgun (WGS) entry which is preliminary data.</text>
</comment>
<feature type="transmembrane region" description="Helical" evidence="2">
    <location>
        <begin position="127"/>
        <end position="147"/>
    </location>
</feature>
<feature type="transmembrane region" description="Helical" evidence="2">
    <location>
        <begin position="51"/>
        <end position="70"/>
    </location>
</feature>
<organism evidence="3 4">
    <name type="scientific">Patulibacter brassicae</name>
    <dbReference type="NCBI Taxonomy" id="1705717"/>
    <lineage>
        <taxon>Bacteria</taxon>
        <taxon>Bacillati</taxon>
        <taxon>Actinomycetota</taxon>
        <taxon>Thermoleophilia</taxon>
        <taxon>Solirubrobacterales</taxon>
        <taxon>Patulibacteraceae</taxon>
        <taxon>Patulibacter</taxon>
    </lineage>
</organism>
<feature type="transmembrane region" description="Helical" evidence="2">
    <location>
        <begin position="77"/>
        <end position="100"/>
    </location>
</feature>
<feature type="transmembrane region" description="Helical" evidence="2">
    <location>
        <begin position="238"/>
        <end position="266"/>
    </location>
</feature>
<keyword evidence="2" id="KW-1133">Transmembrane helix</keyword>
<feature type="region of interest" description="Disordered" evidence="1">
    <location>
        <begin position="1"/>
        <end position="34"/>
    </location>
</feature>
<evidence type="ECO:0000256" key="2">
    <source>
        <dbReference type="SAM" id="Phobius"/>
    </source>
</evidence>
<accession>A0ABU4VJS3</accession>
<feature type="transmembrane region" description="Helical" evidence="2">
    <location>
        <begin position="195"/>
        <end position="214"/>
    </location>
</feature>
<reference evidence="3 4" key="1">
    <citation type="submission" date="2023-11" db="EMBL/GenBank/DDBJ databases">
        <authorList>
            <person name="Xu M."/>
            <person name="Jiang T."/>
        </authorList>
    </citation>
    <scope>NUCLEOTIDE SEQUENCE [LARGE SCALE GENOMIC DNA]</scope>
    <source>
        <strain evidence="3 4">SD</strain>
    </source>
</reference>